<dbReference type="Proteomes" id="UP000789366">
    <property type="component" value="Unassembled WGS sequence"/>
</dbReference>
<evidence type="ECO:0000313" key="1">
    <source>
        <dbReference type="EMBL" id="CAG8753698.1"/>
    </source>
</evidence>
<sequence>KLLCNYPHTIYKKLRLVDKQRLGIVSPEIMKKELKNVMLKLFDFQEKAVLEMVEKYEKYLNQSIIIKRGDEEIPVLFIQILDALTGSGKTVILAKTVGEISKLPPLKLIILWLSKASVVVEQSFNNLTSGGKYHHLLGKSEVIMLSEYQERLLEENETLILFATVGTFNQKDKEAGNRQIYQCKLDEQTVEAGLVKKIIKLAAYETPMEETVSSLVEDLRQIEEQIKTTNLPIEKCGIKTENIAVYCDLKFAKNYPKPPEFKLFSGGGEKKYQEFIA</sequence>
<proteinExistence type="predicted"/>
<keyword evidence="2" id="KW-1185">Reference proteome</keyword>
<evidence type="ECO:0000313" key="2">
    <source>
        <dbReference type="Proteomes" id="UP000789366"/>
    </source>
</evidence>
<comment type="caution">
    <text evidence="1">The sequence shown here is derived from an EMBL/GenBank/DDBJ whole genome shotgun (WGS) entry which is preliminary data.</text>
</comment>
<feature type="non-terminal residue" evidence="1">
    <location>
        <position position="1"/>
    </location>
</feature>
<feature type="non-terminal residue" evidence="1">
    <location>
        <position position="277"/>
    </location>
</feature>
<reference evidence="1" key="1">
    <citation type="submission" date="2021-06" db="EMBL/GenBank/DDBJ databases">
        <authorList>
            <person name="Kallberg Y."/>
            <person name="Tangrot J."/>
            <person name="Rosling A."/>
        </authorList>
    </citation>
    <scope>NUCLEOTIDE SEQUENCE</scope>
    <source>
        <strain evidence="1">28 12/20/2015</strain>
    </source>
</reference>
<protein>
    <submittedName>
        <fullName evidence="1">16958_t:CDS:1</fullName>
    </submittedName>
</protein>
<name>A0ACA9QI27_9GLOM</name>
<accession>A0ACA9QI27</accession>
<dbReference type="EMBL" id="CAJVPW010044262">
    <property type="protein sequence ID" value="CAG8753698.1"/>
    <property type="molecule type" value="Genomic_DNA"/>
</dbReference>
<gene>
    <name evidence="1" type="ORF">SPELUC_LOCUS14659</name>
</gene>
<organism evidence="1 2">
    <name type="scientific">Cetraspora pellucida</name>
    <dbReference type="NCBI Taxonomy" id="1433469"/>
    <lineage>
        <taxon>Eukaryota</taxon>
        <taxon>Fungi</taxon>
        <taxon>Fungi incertae sedis</taxon>
        <taxon>Mucoromycota</taxon>
        <taxon>Glomeromycotina</taxon>
        <taxon>Glomeromycetes</taxon>
        <taxon>Diversisporales</taxon>
        <taxon>Gigasporaceae</taxon>
        <taxon>Cetraspora</taxon>
    </lineage>
</organism>